<dbReference type="SUPFAM" id="SSF48452">
    <property type="entry name" value="TPR-like"/>
    <property type="match status" value="1"/>
</dbReference>
<evidence type="ECO:0000313" key="2">
    <source>
        <dbReference type="Proteomes" id="UP000663508"/>
    </source>
</evidence>
<reference evidence="1" key="1">
    <citation type="submission" date="2020-11" db="EMBL/GenBank/DDBJ databases">
        <title>Complete genome sequence of a novel pathogenic Methylobacterium strain isolated from rice in Vietnam.</title>
        <authorList>
            <person name="Lai K."/>
            <person name="Okazaki S."/>
            <person name="Higashi K."/>
            <person name="Mori H."/>
            <person name="Toyoda A."/>
            <person name="Kurokawa K."/>
        </authorList>
    </citation>
    <scope>NUCLEOTIDE SEQUENCE</scope>
    <source>
        <strain evidence="1">VL1</strain>
    </source>
</reference>
<dbReference type="Gene3D" id="1.25.40.10">
    <property type="entry name" value="Tetratricopeptide repeat domain"/>
    <property type="match status" value="1"/>
</dbReference>
<evidence type="ECO:0000313" key="1">
    <source>
        <dbReference type="EMBL" id="BCM82726.1"/>
    </source>
</evidence>
<dbReference type="AlphaFoldDB" id="A0A8H9C553"/>
<gene>
    <name evidence="1" type="ORF">mvi_11870</name>
</gene>
<evidence type="ECO:0008006" key="3">
    <source>
        <dbReference type="Google" id="ProtNLM"/>
    </source>
</evidence>
<dbReference type="Pfam" id="PF06041">
    <property type="entry name" value="DUF924"/>
    <property type="match status" value="1"/>
</dbReference>
<dbReference type="InterPro" id="IPR010323">
    <property type="entry name" value="DUF924"/>
</dbReference>
<sequence length="187" mass="20620">MVEAGMTQRAGPAELVAFWREAGLDRWFTADPAFDAACRAYRPLHEAAARGELAAWEATPEGALALVLLLDQFPRNLFRGTPRAWATDAAALAAAERALARGHDRAIEPGLRIFLYMPLTHAEDRDLQERSVALFAALGLPVHLEAAIEHRDLIRRFGRFPHRNAVLGRPETAAERDYLAGEGAFRG</sequence>
<dbReference type="Gene3D" id="1.20.58.320">
    <property type="entry name" value="TPR-like"/>
    <property type="match status" value="1"/>
</dbReference>
<dbReference type="Proteomes" id="UP000663508">
    <property type="component" value="Chromosome"/>
</dbReference>
<protein>
    <recommendedName>
        <fullName evidence="3">DUF924 domain-containing protein</fullName>
    </recommendedName>
</protein>
<dbReference type="InterPro" id="IPR011990">
    <property type="entry name" value="TPR-like_helical_dom_sf"/>
</dbReference>
<accession>A0A8H9C553</accession>
<proteinExistence type="predicted"/>
<dbReference type="EMBL" id="AP024145">
    <property type="protein sequence ID" value="BCM82726.1"/>
    <property type="molecule type" value="Genomic_DNA"/>
</dbReference>
<name>A0A8H9C553_9HYPH</name>
<dbReference type="KEGG" id="mind:mvi_11870"/>
<organism evidence="1 2">
    <name type="scientific">Methylobacterium indicum</name>
    <dbReference type="NCBI Taxonomy" id="1775910"/>
    <lineage>
        <taxon>Bacteria</taxon>
        <taxon>Pseudomonadati</taxon>
        <taxon>Pseudomonadota</taxon>
        <taxon>Alphaproteobacteria</taxon>
        <taxon>Hyphomicrobiales</taxon>
        <taxon>Methylobacteriaceae</taxon>
        <taxon>Methylobacterium</taxon>
    </lineage>
</organism>